<dbReference type="Proteomes" id="UP000019486">
    <property type="component" value="Unassembled WGS sequence"/>
</dbReference>
<dbReference type="AlphaFoldDB" id="W9GZZ4"/>
<keyword evidence="2" id="KW-1185">Reference proteome</keyword>
<sequence>MLDIQTMGLTASERHRLEAFCAKTLLDCLLHCYFATPHKDVNMIMLMTMYEDSISLYDDGGSVGWIEAAREYLVERGHQRILDAAVPG</sequence>
<evidence type="ECO:0000313" key="1">
    <source>
        <dbReference type="EMBL" id="EWY37063.1"/>
    </source>
</evidence>
<reference evidence="1 2" key="1">
    <citation type="submission" date="2013-08" db="EMBL/GenBank/DDBJ databases">
        <title>The genome sequence of Skermanella stibiiresistens.</title>
        <authorList>
            <person name="Zhu W."/>
            <person name="Wang G."/>
        </authorList>
    </citation>
    <scope>NUCLEOTIDE SEQUENCE [LARGE SCALE GENOMIC DNA]</scope>
    <source>
        <strain evidence="1 2">SB22</strain>
    </source>
</reference>
<accession>W9GZZ4</accession>
<gene>
    <name evidence="1" type="ORF">N825_21700</name>
</gene>
<comment type="caution">
    <text evidence="1">The sequence shown here is derived from an EMBL/GenBank/DDBJ whole genome shotgun (WGS) entry which is preliminary data.</text>
</comment>
<evidence type="ECO:0000313" key="2">
    <source>
        <dbReference type="Proteomes" id="UP000019486"/>
    </source>
</evidence>
<dbReference type="STRING" id="1385369.N825_21700"/>
<dbReference type="EMBL" id="AVFL01000031">
    <property type="protein sequence ID" value="EWY37063.1"/>
    <property type="molecule type" value="Genomic_DNA"/>
</dbReference>
<proteinExistence type="predicted"/>
<organism evidence="1 2">
    <name type="scientific">Skermanella stibiiresistens SB22</name>
    <dbReference type="NCBI Taxonomy" id="1385369"/>
    <lineage>
        <taxon>Bacteria</taxon>
        <taxon>Pseudomonadati</taxon>
        <taxon>Pseudomonadota</taxon>
        <taxon>Alphaproteobacteria</taxon>
        <taxon>Rhodospirillales</taxon>
        <taxon>Azospirillaceae</taxon>
        <taxon>Skermanella</taxon>
    </lineage>
</organism>
<dbReference type="RefSeq" id="WP_037459507.1">
    <property type="nucleotide sequence ID" value="NZ_AVFL01000031.1"/>
</dbReference>
<protein>
    <submittedName>
        <fullName evidence="1">Uncharacterized protein</fullName>
    </submittedName>
</protein>
<name>W9GZZ4_9PROT</name>
<dbReference type="OrthoDB" id="9963517at2"/>